<organism evidence="1 2">
    <name type="scientific">Caballeronia insecticola</name>
    <dbReference type="NCBI Taxonomy" id="758793"/>
    <lineage>
        <taxon>Bacteria</taxon>
        <taxon>Pseudomonadati</taxon>
        <taxon>Pseudomonadota</taxon>
        <taxon>Betaproteobacteria</taxon>
        <taxon>Burkholderiales</taxon>
        <taxon>Burkholderiaceae</taxon>
        <taxon>Caballeronia</taxon>
    </lineage>
</organism>
<proteinExistence type="predicted"/>
<evidence type="ECO:0000313" key="2">
    <source>
        <dbReference type="Proteomes" id="UP000013966"/>
    </source>
</evidence>
<reference evidence="1 2" key="1">
    <citation type="journal article" date="2013" name="Genome Announc.">
        <title>Complete Genome Sequence of Burkholderia sp. Strain RPE64, Bacterial Symbiont of the Bean Bug Riptortus pedestris.</title>
        <authorList>
            <person name="Shibata T.F."/>
            <person name="Maeda T."/>
            <person name="Nikoh N."/>
            <person name="Yamaguchi K."/>
            <person name="Oshima K."/>
            <person name="Hattori M."/>
            <person name="Nishiyama T."/>
            <person name="Hasebe M."/>
            <person name="Fukatsu T."/>
            <person name="Kikuchi Y."/>
            <person name="Shigenobu S."/>
        </authorList>
    </citation>
    <scope>NUCLEOTIDE SEQUENCE [LARGE SCALE GENOMIC DNA]</scope>
</reference>
<evidence type="ECO:0000313" key="1">
    <source>
        <dbReference type="EMBL" id="BAN22884.1"/>
    </source>
</evidence>
<protein>
    <submittedName>
        <fullName evidence="1">Uncharacterized protein</fullName>
    </submittedName>
</protein>
<keyword evidence="2" id="KW-1185">Reference proteome</keyword>
<sequence>MTRARLVDSNHLATSARKGEQIRSVQMRLGNEGGMTVKGIGRRF</sequence>
<dbReference type="Proteomes" id="UP000013966">
    <property type="component" value="Chromosome 1"/>
</dbReference>
<reference evidence="1 2" key="2">
    <citation type="journal article" date="2018" name="Int. J. Syst. Evol. Microbiol.">
        <title>Burkholderia insecticola sp. nov., a gut symbiotic bacterium of the bean bug Riptortus pedestris.</title>
        <authorList>
            <person name="Takeshita K."/>
            <person name="Tamaki H."/>
            <person name="Ohbayashi T."/>
            <person name="Meng X.-Y."/>
            <person name="Sone T."/>
            <person name="Mitani Y."/>
            <person name="Peeters C."/>
            <person name="Kikuchi Y."/>
            <person name="Vandamme P."/>
        </authorList>
    </citation>
    <scope>NUCLEOTIDE SEQUENCE [LARGE SCALE GENOMIC DNA]</scope>
    <source>
        <strain evidence="1">RPE64</strain>
    </source>
</reference>
<accession>R4WGH7</accession>
<dbReference type="EMBL" id="AP013058">
    <property type="protein sequence ID" value="BAN22884.1"/>
    <property type="molecule type" value="Genomic_DNA"/>
</dbReference>
<dbReference type="KEGG" id="buo:BRPE64_ACDS11300"/>
<dbReference type="AlphaFoldDB" id="R4WGH7"/>
<name>R4WGH7_9BURK</name>
<dbReference type="HOGENOM" id="CLU_3213443_0_0_4"/>
<gene>
    <name evidence="1" type="ORF">BRPE64_ACDS11300</name>
</gene>
<dbReference type="PATRIC" id="fig|758793.3.peg.1131"/>